<evidence type="ECO:0000256" key="1">
    <source>
        <dbReference type="SAM" id="MobiDB-lite"/>
    </source>
</evidence>
<keyword evidence="2" id="KW-0378">Hydrolase</keyword>
<feature type="compositionally biased region" description="Basic residues" evidence="1">
    <location>
        <begin position="1"/>
        <end position="19"/>
    </location>
</feature>
<reference evidence="2" key="1">
    <citation type="submission" date="2020-02" db="EMBL/GenBank/DDBJ databases">
        <authorList>
            <person name="Meier V. D."/>
        </authorList>
    </citation>
    <scope>NUCLEOTIDE SEQUENCE</scope>
    <source>
        <strain evidence="2">AVDCRST_MAG54</strain>
    </source>
</reference>
<protein>
    <submittedName>
        <fullName evidence="2">MBL-fold metallo-hydrolase superfamily</fullName>
    </submittedName>
</protein>
<dbReference type="EMBL" id="CADCTH010000536">
    <property type="protein sequence ID" value="CAA9288850.1"/>
    <property type="molecule type" value="Genomic_DNA"/>
</dbReference>
<accession>A0A6J4JVN4</accession>
<feature type="compositionally biased region" description="Basic and acidic residues" evidence="1">
    <location>
        <begin position="169"/>
        <end position="186"/>
    </location>
</feature>
<feature type="compositionally biased region" description="Basic residues" evidence="1">
    <location>
        <begin position="95"/>
        <end position="141"/>
    </location>
</feature>
<evidence type="ECO:0000313" key="2">
    <source>
        <dbReference type="EMBL" id="CAA9288850.1"/>
    </source>
</evidence>
<name>A0A6J4JVN4_9PSEU</name>
<sequence>GPPRRLHRPRRARRPRRPARPPARLDHQGVGRADGQQRLRPGGPVHRRDPAHRRGQRDRATARHRRHGRRPQQAAPRGDHPQALGPHPVAGGGRLGRRAAHLRRGRRRPRAAGHPRRHRRRRRRGGLRRRRPRGHPPRRAHPGLDRAALPRSGGRRSPLHGRLAVPRGSRQDRHPRGPRVADERPRAQGLQPPRRRLLGLSRPRRRHDARQRAPAPLGVARAGLV</sequence>
<gene>
    <name evidence="2" type="ORF">AVDCRST_MAG54-4265</name>
</gene>
<feature type="compositionally biased region" description="Basic residues" evidence="1">
    <location>
        <begin position="193"/>
        <end position="209"/>
    </location>
</feature>
<feature type="non-terminal residue" evidence="2">
    <location>
        <position position="1"/>
    </location>
</feature>
<proteinExistence type="predicted"/>
<feature type="region of interest" description="Disordered" evidence="1">
    <location>
        <begin position="1"/>
        <end position="225"/>
    </location>
</feature>
<dbReference type="AlphaFoldDB" id="A0A6J4JVN4"/>
<feature type="non-terminal residue" evidence="2">
    <location>
        <position position="225"/>
    </location>
</feature>
<feature type="compositionally biased region" description="Basic residues" evidence="1">
    <location>
        <begin position="49"/>
        <end position="70"/>
    </location>
</feature>
<dbReference type="GO" id="GO:0016787">
    <property type="term" value="F:hydrolase activity"/>
    <property type="evidence" value="ECO:0007669"/>
    <property type="project" value="UniProtKB-KW"/>
</dbReference>
<organism evidence="2">
    <name type="scientific">uncultured Actinomycetospora sp</name>
    <dbReference type="NCBI Taxonomy" id="1135996"/>
    <lineage>
        <taxon>Bacteria</taxon>
        <taxon>Bacillati</taxon>
        <taxon>Actinomycetota</taxon>
        <taxon>Actinomycetes</taxon>
        <taxon>Pseudonocardiales</taxon>
        <taxon>Pseudonocardiaceae</taxon>
        <taxon>Actinomycetospora</taxon>
        <taxon>environmental samples</taxon>
    </lineage>
</organism>